<dbReference type="AlphaFoldDB" id="A0A0J1H8X4"/>
<comment type="caution">
    <text evidence="1">The sequence shown here is derived from an EMBL/GenBank/DDBJ whole genome shotgun (WGS) entry which is preliminary data.</text>
</comment>
<gene>
    <name evidence="1" type="ORF">ABT57_15090</name>
</gene>
<reference evidence="1 2" key="1">
    <citation type="submission" date="2015-05" db="EMBL/GenBank/DDBJ databases">
        <title>Photobacterium galathea sp. nov.</title>
        <authorList>
            <person name="Machado H."/>
            <person name="Gram L."/>
        </authorList>
    </citation>
    <scope>NUCLEOTIDE SEQUENCE [LARGE SCALE GENOMIC DNA]</scope>
    <source>
        <strain evidence="1 2">DSM 22954</strain>
    </source>
</reference>
<evidence type="ECO:0000313" key="1">
    <source>
        <dbReference type="EMBL" id="KLV08139.1"/>
    </source>
</evidence>
<dbReference type="EMBL" id="LDOU01000015">
    <property type="protein sequence ID" value="KLV08139.1"/>
    <property type="molecule type" value="Genomic_DNA"/>
</dbReference>
<evidence type="ECO:0000313" key="2">
    <source>
        <dbReference type="Proteomes" id="UP000035909"/>
    </source>
</evidence>
<keyword evidence="2" id="KW-1185">Reference proteome</keyword>
<sequence>METDNTIRFLSSDLKKNSISNEREPIEIVLSSDDLDEELAPFYRFTNKILDTDNLVILAGSGTSLTFNKQSQQGYPPIAPSMWHLWHYCQKADENLFDLTLKATKYDSLQKQREKNGKAKPDIELLLSLCDSSLAVGNLSNQRVNQVSRFLEQAKQIILEKTSFTEAVQESGWASHDKFIRAVGRRSVQQQRLKLFTTNYDLAFEQAASNTGFVVIDGFEYSNPSYFNPMWFNYDIVNRSHSKNSEGAYIPNVLQLYKMHGSVDWRKVNGRVRKLGADSQIGEPVFIYPSSSKYQTSYDSPYLDMMTSFLEVVKQPRTAVLCLGFGFNDKHINNALTMALRTNPEFMLMVATKDPFNASGSFNAEIRNLLTAAINHGDGRIAIVDSTFEQFSNLLPERRSTTPEDELFKAFEKITASMK</sequence>
<dbReference type="Proteomes" id="UP000035909">
    <property type="component" value="Unassembled WGS sequence"/>
</dbReference>
<dbReference type="RefSeq" id="WP_047886029.1">
    <property type="nucleotide sequence ID" value="NZ_LDOU01000015.1"/>
</dbReference>
<organism evidence="1 2">
    <name type="scientific">Photobacterium ganghwense</name>
    <dbReference type="NCBI Taxonomy" id="320778"/>
    <lineage>
        <taxon>Bacteria</taxon>
        <taxon>Pseudomonadati</taxon>
        <taxon>Pseudomonadota</taxon>
        <taxon>Gammaproteobacteria</taxon>
        <taxon>Vibrionales</taxon>
        <taxon>Vibrionaceae</taxon>
        <taxon>Photobacterium</taxon>
    </lineage>
</organism>
<dbReference type="PATRIC" id="fig|320778.3.peg.3278"/>
<protein>
    <submittedName>
        <fullName evidence="1">Uncharacterized protein</fullName>
    </submittedName>
</protein>
<dbReference type="STRING" id="320778.ABT57_15090"/>
<accession>A0A0J1H8X4</accession>
<proteinExistence type="predicted"/>
<name>A0A0J1H8X4_9GAMM</name>
<dbReference type="Pfam" id="PF13289">
    <property type="entry name" value="SIR2_2"/>
    <property type="match status" value="1"/>
</dbReference>
<dbReference type="OrthoDB" id="9812283at2"/>